<evidence type="ECO:0000256" key="1">
    <source>
        <dbReference type="ARBA" id="ARBA00022741"/>
    </source>
</evidence>
<dbReference type="GO" id="GO:0004713">
    <property type="term" value="F:protein tyrosine kinase activity"/>
    <property type="evidence" value="ECO:0007669"/>
    <property type="project" value="TreeGrafter"/>
</dbReference>
<dbReference type="InterPro" id="IPR005702">
    <property type="entry name" value="Wzc-like_C"/>
</dbReference>
<evidence type="ECO:0000313" key="3">
    <source>
        <dbReference type="EMBL" id="NER59149.1"/>
    </source>
</evidence>
<dbReference type="Proteomes" id="UP000480410">
    <property type="component" value="Unassembled WGS sequence"/>
</dbReference>
<protein>
    <submittedName>
        <fullName evidence="4">CpsD/CapB family tyrosine-protein kinase</fullName>
    </submittedName>
</protein>
<organism evidence="4 6">
    <name type="scientific">Pseudomonas brassicae</name>
    <dbReference type="NCBI Taxonomy" id="2708063"/>
    <lineage>
        <taxon>Bacteria</taxon>
        <taxon>Pseudomonadati</taxon>
        <taxon>Pseudomonadota</taxon>
        <taxon>Gammaproteobacteria</taxon>
        <taxon>Pseudomonadales</taxon>
        <taxon>Pseudomonadaceae</taxon>
        <taxon>Pseudomonas</taxon>
    </lineage>
</organism>
<gene>
    <name evidence="3" type="ORF">G3435_02485</name>
    <name evidence="4" type="ORF">G3436_23035</name>
</gene>
<dbReference type="PANTHER" id="PTHR32309">
    <property type="entry name" value="TYROSINE-PROTEIN KINASE"/>
    <property type="match status" value="1"/>
</dbReference>
<dbReference type="InterPro" id="IPR050445">
    <property type="entry name" value="Bact_polysacc_biosynth/exp"/>
</dbReference>
<keyword evidence="2" id="KW-0067">ATP-binding</keyword>
<evidence type="ECO:0000313" key="4">
    <source>
        <dbReference type="EMBL" id="NER66205.1"/>
    </source>
</evidence>
<dbReference type="EMBL" id="JAAHBU010000410">
    <property type="protein sequence ID" value="NER66205.1"/>
    <property type="molecule type" value="Genomic_DNA"/>
</dbReference>
<dbReference type="SUPFAM" id="SSF52540">
    <property type="entry name" value="P-loop containing nucleoside triphosphate hydrolases"/>
    <property type="match status" value="1"/>
</dbReference>
<reference evidence="5 6" key="1">
    <citation type="submission" date="2020-02" db="EMBL/GenBank/DDBJ databases">
        <title>Broccoli isolated Pseudomonas sp.</title>
        <authorList>
            <person name="Fujikawa T."/>
            <person name="Sawada H."/>
        </authorList>
    </citation>
    <scope>NUCLEOTIDE SEQUENCE [LARGE SCALE GENOMIC DNA]</scope>
    <source>
        <strain evidence="4 6">MAFF212427</strain>
        <strain evidence="3 5">MAFF212428</strain>
    </source>
</reference>
<keyword evidence="4" id="KW-0808">Transferase</keyword>
<dbReference type="GO" id="GO:0005886">
    <property type="term" value="C:plasma membrane"/>
    <property type="evidence" value="ECO:0007669"/>
    <property type="project" value="TreeGrafter"/>
</dbReference>
<keyword evidence="6" id="KW-1185">Reference proteome</keyword>
<accession>A0A6M0CU53</accession>
<dbReference type="Proteomes" id="UP000482634">
    <property type="component" value="Unassembled WGS sequence"/>
</dbReference>
<dbReference type="RefSeq" id="WP_163949892.1">
    <property type="nucleotide sequence ID" value="NZ_JAAHBU010000410.1"/>
</dbReference>
<dbReference type="AlphaFoldDB" id="A0A6B3NSJ0"/>
<sequence length="215" mass="23430">MDGSTSRSLSIVTPSETNLTSTVLDQDQRVLLLTAANTGSGTSTSALAFAKQLTLMSGGSVLLVDSSPTGNSLTQQMGLQKLPGFRDLLFNQDTPPPLQDCIVRLSDQPFDVLPCGQYQRASERPNLERLRTLLAKLGDQYRFVVIDGEAIYSSADSLVIGTLVDGVILVVTAEDTRWEVAQAAAQRLTQAGAKLIGSVFNRRKYYMPKWLYKNL</sequence>
<keyword evidence="4" id="KW-0418">Kinase</keyword>
<name>A0A6B3NSJ0_9PSED</name>
<dbReference type="EMBL" id="JAAHBV010000040">
    <property type="protein sequence ID" value="NER59149.1"/>
    <property type="molecule type" value="Genomic_DNA"/>
</dbReference>
<keyword evidence="1" id="KW-0547">Nucleotide-binding</keyword>
<evidence type="ECO:0000313" key="5">
    <source>
        <dbReference type="Proteomes" id="UP000480410"/>
    </source>
</evidence>
<dbReference type="PANTHER" id="PTHR32309:SF13">
    <property type="entry name" value="FERRIC ENTEROBACTIN TRANSPORT PROTEIN FEPE"/>
    <property type="match status" value="1"/>
</dbReference>
<comment type="caution">
    <text evidence="4">The sequence shown here is derived from an EMBL/GenBank/DDBJ whole genome shotgun (WGS) entry which is preliminary data.</text>
</comment>
<dbReference type="CDD" id="cd05387">
    <property type="entry name" value="BY-kinase"/>
    <property type="match status" value="1"/>
</dbReference>
<dbReference type="InterPro" id="IPR027417">
    <property type="entry name" value="P-loop_NTPase"/>
</dbReference>
<accession>A0A6B3NSJ0</accession>
<dbReference type="Gene3D" id="3.40.50.300">
    <property type="entry name" value="P-loop containing nucleotide triphosphate hydrolases"/>
    <property type="match status" value="1"/>
</dbReference>
<proteinExistence type="predicted"/>
<evidence type="ECO:0000256" key="2">
    <source>
        <dbReference type="ARBA" id="ARBA00022840"/>
    </source>
</evidence>
<evidence type="ECO:0000313" key="6">
    <source>
        <dbReference type="Proteomes" id="UP000482634"/>
    </source>
</evidence>